<sequence length="1726" mass="189503">MAHRSQCSSADDNPLDPKYLPSHFREEYRLAIDALVEDDLEGYYEFLQSADVVDFLSRQEIEHIRCTVQIPYQSTQPELPYVETEGDGSSDTYWPVHSDLDAPGLDLGWPQQHHFIGPTEVTTLVNPSEPDMPSIKVQARRLIKNAQQVIAVVMDTFTDVDIFADILDAAMRNVAVYIILDEQNAHHFTTMASNCRVNLESIQFMRVRTVSGITYRCRSGKSFKGQMLDRFLLTDCRAVLSGNYSFMWSFEKIHRCMAHLFLGQLVTTFDEEFRILFAQSQPLVPENVLVPVPDYSSLSDSQYSTDRPPLFRDPRKFLPIESSRPKEWARHSFDDQKRMPPGRHEHIHRSLDQGSLDMYRNKYSSQQFRIEQQYFMEQGHPMMQSNTMDFAGSKRPSYAEGTYARHSSSQFMQHQANFEEGMATQSRKIHREQHHYQRTGPEPGYGSYDQFRDQRYPPMDQYSESGYPHGIEIEPPDNYDPVVNYLSLSKLAVEMGHGSDKLSHPGEGPFCHSNAKRLSVGHPYACQTSPTQQNPSEQKQFFVGSGSDRKTQNPSAKQGMRDWRISSYLSAYDDAGEEDISQPFGNDPFEEPLNPSQGIIFAPLVSDPEFNAKELPKIAGLRLKTTRPEHSRTPDIIVSMATDEGDKSEDMEVKEPKREESFRRRINPAIQRTSRLRSSLIFSSQLEQHISQELNLTSGQHCEETANEEDDQSRLSLTAQILGKRRSITREHFEWRCNKPATVDKSTIESLKSEDITTDASDKELQNNPPVGTDMATSKEQPKPDHEEESKTVQCAHPSKSAQIEQPKTIQTAHLPSSLSNTFYTDMNDPDSRFKFFKALAAKRKAAKASESESSAEKAPLNPVTPFDLKTKDPVTSVEPTLPVAPLNPADTSTKKPSTSTEGPLKPEDTSNKKTETSTEALLNPADTSTKKPATSTETPPNPADTSTKKPSTSTEGPLKPEDTSNKKTETSTEALLNPADTSTKKPATSTETPPNPADISTKKPATSTQASSETLETSPVSQENKTSMATHGSLHLDVKDKASKNKEQEELNLSKSDSKSFLGRRLSCDDGLLRVSTDAEKIELKNSQNQSVSEVNPRDTSAFLEHTSKERSFNIAPKEFSLYKLSPKEPKCSNPASKELSPSLPLTLTEVSSSLSPTSTSFSLTNLTSFKHAAKDFSSALTPTLNESSSSNPPSKQQLLSSKPVTVESNKPLSPTQSESSVSSHPIPSKSSTSAHTIPLQSSPPIIPGLVEPVVSPKPDKTDSKESLSPTPMQSCSSSIPATDLSLLPSSTQTKSSSLPTSTLVGSTSSTPIDSNISPNPSTKESLFTIATTELKSPSPKTNPIKPYSSPSPGQDEFVLSPKPSKTASNSSPKPTTAEFNDSPNSSLPSTKHVTEQTNKSPILTPTQSTSSSNPTREPNPLPNNTPTEPGASPDPTPTDSSAFSNPTQTKSHSSPMSASGGSVLCPMSGQTKSITSPNITPTEYCSSPNHTPTESTSPFNPVLVESSPSSNSNPTHSTASHDTVPASSVIVDNSKKGKLSNLIKEQKSGSSPAAKGDKKAGDAETMSKSAPGESASHGPQSPDETKENDSTMKPDSPTDQTNPISPPVKQAKVSQSHYHLSTVNVLSSSNLRDDTKLLLGQISANSQSRTELTTESAVTDDAKQDEADRGVSGKDEASAQGQSRGPTRTSQEREKLLQRIESMRKERKVYSRFEVKYHTVSKGQ</sequence>
<reference evidence="6" key="2">
    <citation type="submission" date="2025-09" db="UniProtKB">
        <authorList>
            <consortium name="Ensembl"/>
        </authorList>
    </citation>
    <scope>IDENTIFICATION</scope>
</reference>
<feature type="compositionally biased region" description="Polar residues" evidence="4">
    <location>
        <begin position="1595"/>
        <end position="1605"/>
    </location>
</feature>
<reference evidence="6" key="1">
    <citation type="submission" date="2025-08" db="UniProtKB">
        <authorList>
            <consortium name="Ensembl"/>
        </authorList>
    </citation>
    <scope>IDENTIFICATION</scope>
</reference>
<feature type="compositionally biased region" description="Polar residues" evidence="4">
    <location>
        <begin position="1439"/>
        <end position="1452"/>
    </location>
</feature>
<feature type="region of interest" description="Disordered" evidence="4">
    <location>
        <begin position="1182"/>
        <end position="1620"/>
    </location>
</feature>
<protein>
    <submittedName>
        <fullName evidence="6">Protein FAM83H-like</fullName>
    </submittedName>
</protein>
<feature type="compositionally biased region" description="Low complexity" evidence="4">
    <location>
        <begin position="1406"/>
        <end position="1418"/>
    </location>
</feature>
<feature type="compositionally biased region" description="Polar residues" evidence="4">
    <location>
        <begin position="1681"/>
        <end position="1691"/>
    </location>
</feature>
<feature type="compositionally biased region" description="Basic and acidic residues" evidence="4">
    <location>
        <begin position="1585"/>
        <end position="1594"/>
    </location>
</feature>
<feature type="compositionally biased region" description="Basic and acidic residues" evidence="4">
    <location>
        <begin position="751"/>
        <end position="765"/>
    </location>
</feature>
<keyword evidence="3" id="KW-0963">Cytoplasm</keyword>
<name>A0A673XDI9_SALTR</name>
<feature type="compositionally biased region" description="Polar residues" evidence="4">
    <location>
        <begin position="766"/>
        <end position="779"/>
    </location>
</feature>
<dbReference type="OMA" id="QHTIAKE"/>
<dbReference type="Gene3D" id="3.30.870.10">
    <property type="entry name" value="Endonuclease Chain A"/>
    <property type="match status" value="1"/>
</dbReference>
<dbReference type="GO" id="GO:0005737">
    <property type="term" value="C:cytoplasm"/>
    <property type="evidence" value="ECO:0007669"/>
    <property type="project" value="UniProtKB-SubCell"/>
</dbReference>
<evidence type="ECO:0000313" key="6">
    <source>
        <dbReference type="Ensembl" id="ENSSTUP00000022270.1"/>
    </source>
</evidence>
<feature type="domain" description="Scaffolding anchor of CK1" evidence="5">
    <location>
        <begin position="13"/>
        <end position="282"/>
    </location>
</feature>
<dbReference type="FunCoup" id="A0A673XDI9">
    <property type="interactions" value="84"/>
</dbReference>
<proteinExistence type="inferred from homology"/>
<feature type="compositionally biased region" description="Low complexity" evidence="4">
    <location>
        <begin position="1508"/>
        <end position="1523"/>
    </location>
</feature>
<dbReference type="PANTHER" id="PTHR16181:SF16">
    <property type="entry name" value="FAMILY WITH SEQUENCE SIMILARITY 83 MEMBER HA"/>
    <property type="match status" value="1"/>
</dbReference>
<feature type="compositionally biased region" description="Polar residues" evidence="4">
    <location>
        <begin position="1004"/>
        <end position="1031"/>
    </location>
</feature>
<dbReference type="Ensembl" id="ENSSTUT00000023381.1">
    <property type="protein sequence ID" value="ENSSTUP00000022270.1"/>
    <property type="gene ID" value="ENSSTUG00000009799.1"/>
</dbReference>
<feature type="compositionally biased region" description="Polar residues" evidence="4">
    <location>
        <begin position="1289"/>
        <end position="1343"/>
    </location>
</feature>
<feature type="compositionally biased region" description="Basic and acidic residues" evidence="4">
    <location>
        <begin position="1035"/>
        <end position="1050"/>
    </location>
</feature>
<feature type="compositionally biased region" description="Polar residues" evidence="4">
    <location>
        <begin position="1236"/>
        <end position="1245"/>
    </location>
</feature>
<dbReference type="GO" id="GO:0019901">
    <property type="term" value="F:protein kinase binding"/>
    <property type="evidence" value="ECO:0007669"/>
    <property type="project" value="TreeGrafter"/>
</dbReference>
<feature type="region of interest" description="Disordered" evidence="4">
    <location>
        <begin position="524"/>
        <end position="562"/>
    </location>
</feature>
<dbReference type="GO" id="GO:0044380">
    <property type="term" value="P:protein localization to cytoskeleton"/>
    <property type="evidence" value="ECO:0007669"/>
    <property type="project" value="TreeGrafter"/>
</dbReference>
<gene>
    <name evidence="6" type="primary">LOC115152996</name>
</gene>
<dbReference type="GeneTree" id="ENSGT00940000159342"/>
<dbReference type="GO" id="GO:0045104">
    <property type="term" value="P:intermediate filament cytoskeleton organization"/>
    <property type="evidence" value="ECO:0007669"/>
    <property type="project" value="TreeGrafter"/>
</dbReference>
<comment type="subcellular location">
    <subcellularLocation>
        <location evidence="1">Cytoplasm</location>
    </subcellularLocation>
</comment>
<feature type="compositionally biased region" description="Basic and acidic residues" evidence="4">
    <location>
        <begin position="959"/>
        <end position="971"/>
    </location>
</feature>
<feature type="region of interest" description="Disordered" evidence="4">
    <location>
        <begin position="746"/>
        <end position="820"/>
    </location>
</feature>
<evidence type="ECO:0000256" key="3">
    <source>
        <dbReference type="ARBA" id="ARBA00022490"/>
    </source>
</evidence>
<dbReference type="GO" id="GO:0007165">
    <property type="term" value="P:signal transduction"/>
    <property type="evidence" value="ECO:0007669"/>
    <property type="project" value="TreeGrafter"/>
</dbReference>
<evidence type="ECO:0000256" key="4">
    <source>
        <dbReference type="SAM" id="MobiDB-lite"/>
    </source>
</evidence>
<feature type="region of interest" description="Disordered" evidence="4">
    <location>
        <begin position="1643"/>
        <end position="1696"/>
    </location>
</feature>
<feature type="compositionally biased region" description="Polar residues" evidence="4">
    <location>
        <begin position="890"/>
        <end position="902"/>
    </location>
</feature>
<dbReference type="SUPFAM" id="SSF56024">
    <property type="entry name" value="Phospholipase D/nuclease"/>
    <property type="match status" value="1"/>
</dbReference>
<feature type="compositionally biased region" description="Low complexity" evidence="4">
    <location>
        <begin position="1219"/>
        <end position="1235"/>
    </location>
</feature>
<dbReference type="FunFam" id="3.30.870.10:FF:000004">
    <property type="entry name" value="protein FAM83H isoform X2"/>
    <property type="match status" value="1"/>
</dbReference>
<evidence type="ECO:0000313" key="7">
    <source>
        <dbReference type="Proteomes" id="UP000472277"/>
    </source>
</evidence>
<feature type="compositionally biased region" description="Polar residues" evidence="4">
    <location>
        <begin position="1644"/>
        <end position="1659"/>
    </location>
</feature>
<evidence type="ECO:0000256" key="2">
    <source>
        <dbReference type="ARBA" id="ARBA00006937"/>
    </source>
</evidence>
<dbReference type="GO" id="GO:0030335">
    <property type="term" value="P:positive regulation of cell migration"/>
    <property type="evidence" value="ECO:0007669"/>
    <property type="project" value="TreeGrafter"/>
</dbReference>
<dbReference type="Proteomes" id="UP000472277">
    <property type="component" value="Chromosome 18"/>
</dbReference>
<feature type="compositionally biased region" description="Low complexity" evidence="4">
    <location>
        <begin position="1453"/>
        <end position="1464"/>
    </location>
</feature>
<dbReference type="Pfam" id="PF07894">
    <property type="entry name" value="SACK1"/>
    <property type="match status" value="1"/>
</dbReference>
<feature type="compositionally biased region" description="Polar residues" evidence="4">
    <location>
        <begin position="800"/>
        <end position="820"/>
    </location>
</feature>
<feature type="compositionally biased region" description="Polar residues" evidence="4">
    <location>
        <begin position="1470"/>
        <end position="1501"/>
    </location>
</feature>
<feature type="compositionally biased region" description="Basic and acidic residues" evidence="4">
    <location>
        <begin position="780"/>
        <end position="791"/>
    </location>
</feature>
<accession>A0A673XDI9</accession>
<feature type="compositionally biased region" description="Polar residues" evidence="4">
    <location>
        <begin position="1365"/>
        <end position="1405"/>
    </location>
</feature>
<feature type="region of interest" description="Disordered" evidence="4">
    <location>
        <begin position="841"/>
        <end position="1064"/>
    </location>
</feature>
<feature type="compositionally biased region" description="Polar residues" evidence="4">
    <location>
        <begin position="1268"/>
        <end position="1282"/>
    </location>
</feature>
<keyword evidence="7" id="KW-1185">Reference proteome</keyword>
<feature type="compositionally biased region" description="Basic and acidic residues" evidence="4">
    <location>
        <begin position="1662"/>
        <end position="1679"/>
    </location>
</feature>
<evidence type="ECO:0000256" key="1">
    <source>
        <dbReference type="ARBA" id="ARBA00004496"/>
    </source>
</evidence>
<feature type="compositionally biased region" description="Polar residues" evidence="4">
    <location>
        <begin position="1182"/>
        <end position="1218"/>
    </location>
</feature>
<feature type="compositionally biased region" description="Polar residues" evidence="4">
    <location>
        <begin position="918"/>
        <end position="956"/>
    </location>
</feature>
<dbReference type="InterPro" id="IPR012461">
    <property type="entry name" value="SACK1"/>
</dbReference>
<feature type="compositionally biased region" description="Polar residues" evidence="4">
    <location>
        <begin position="526"/>
        <end position="539"/>
    </location>
</feature>
<dbReference type="InterPro" id="IPR050944">
    <property type="entry name" value="FAM83"/>
</dbReference>
<organism evidence="6 7">
    <name type="scientific">Salmo trutta</name>
    <name type="common">Brown trout</name>
    <dbReference type="NCBI Taxonomy" id="8032"/>
    <lineage>
        <taxon>Eukaryota</taxon>
        <taxon>Metazoa</taxon>
        <taxon>Chordata</taxon>
        <taxon>Craniata</taxon>
        <taxon>Vertebrata</taxon>
        <taxon>Euteleostomi</taxon>
        <taxon>Actinopterygii</taxon>
        <taxon>Neopterygii</taxon>
        <taxon>Teleostei</taxon>
        <taxon>Protacanthopterygii</taxon>
        <taxon>Salmoniformes</taxon>
        <taxon>Salmonidae</taxon>
        <taxon>Salmoninae</taxon>
        <taxon>Salmo</taxon>
    </lineage>
</organism>
<dbReference type="InParanoid" id="A0A673XDI9"/>
<dbReference type="PANTHER" id="PTHR16181">
    <property type="entry name" value="PROTEIN FAM83A-RELATED"/>
    <property type="match status" value="1"/>
</dbReference>
<feature type="compositionally biased region" description="Polar residues" evidence="4">
    <location>
        <begin position="972"/>
        <end position="993"/>
    </location>
</feature>
<dbReference type="GO" id="GO:0045095">
    <property type="term" value="C:keratin filament"/>
    <property type="evidence" value="ECO:0007669"/>
    <property type="project" value="TreeGrafter"/>
</dbReference>
<feature type="compositionally biased region" description="Basic and acidic residues" evidence="4">
    <location>
        <begin position="905"/>
        <end position="917"/>
    </location>
</feature>
<comment type="similarity">
    <text evidence="2">Belongs to the FAM83 family.</text>
</comment>
<dbReference type="GO" id="GO:1990254">
    <property type="term" value="F:keratin filament binding"/>
    <property type="evidence" value="ECO:0007669"/>
    <property type="project" value="TreeGrafter"/>
</dbReference>
<evidence type="ECO:0000259" key="5">
    <source>
        <dbReference type="Pfam" id="PF07894"/>
    </source>
</evidence>